<proteinExistence type="predicted"/>
<name>A0A0H3J671_CLOPA</name>
<accession>A0A0H3J671</accession>
<dbReference type="Pfam" id="PF19601">
    <property type="entry name" value="DUF6106"/>
    <property type="match status" value="1"/>
</dbReference>
<dbReference type="InterPro" id="IPR046088">
    <property type="entry name" value="DUF6106"/>
</dbReference>
<dbReference type="EMBL" id="JPGY02000001">
    <property type="protein sequence ID" value="KRU12602.1"/>
    <property type="molecule type" value="Genomic_DNA"/>
</dbReference>
<dbReference type="GeneID" id="93073483"/>
<evidence type="ECO:0000313" key="5">
    <source>
        <dbReference type="Proteomes" id="UP000030905"/>
    </source>
</evidence>
<gene>
    <name evidence="2" type="ORF">CLPA_c13040</name>
    <name evidence="3" type="ORF">CP6013_01850</name>
</gene>
<evidence type="ECO:0000313" key="3">
    <source>
        <dbReference type="EMBL" id="KRU12602.1"/>
    </source>
</evidence>
<reference evidence="3" key="2">
    <citation type="submission" date="2015-10" db="EMBL/GenBank/DDBJ databases">
        <title>Improved Draft Genome Sequence of Clostridium pasteurianum Strain ATCC 6013 (DSM 525) Using a Hybrid Next-Generation Sequencing Approach.</title>
        <authorList>
            <person name="Pyne M.E."/>
            <person name="Utturkar S.M."/>
            <person name="Brown S.D."/>
            <person name="Moo-Young M."/>
            <person name="Chung D.A."/>
            <person name="Chou P.C."/>
        </authorList>
    </citation>
    <scope>NUCLEOTIDE SEQUENCE</scope>
    <source>
        <strain evidence="3">ATCC 6013</strain>
    </source>
</reference>
<reference evidence="2 5" key="1">
    <citation type="journal article" date="2015" name="Genome Announc.">
        <title>Complete Genome Sequence of the Nitrogen-Fixing and Solvent-Producing Clostridium pasteurianum DSM 525.</title>
        <authorList>
            <person name="Poehlein A."/>
            <person name="Grosse-Honebrink A."/>
            <person name="Zhang Y."/>
            <person name="Minton N.P."/>
            <person name="Daniel R."/>
        </authorList>
    </citation>
    <scope>NUCLEOTIDE SEQUENCE [LARGE SCALE GENOMIC DNA]</scope>
    <source>
        <strain evidence="2">DSM 525</strain>
        <strain evidence="5">DSM 525 / ATCC 6013</strain>
    </source>
</reference>
<dbReference type="KEGG" id="cpae:CPAST_c13040"/>
<dbReference type="PATRIC" id="fig|1262449.3.peg.2721"/>
<dbReference type="RefSeq" id="WP_003446207.1">
    <property type="nucleotide sequence ID" value="NZ_ANZB01000009.1"/>
</dbReference>
<feature type="transmembrane region" description="Helical" evidence="1">
    <location>
        <begin position="22"/>
        <end position="49"/>
    </location>
</feature>
<dbReference type="AlphaFoldDB" id="A0A0H3J671"/>
<keyword evidence="1" id="KW-0472">Membrane</keyword>
<evidence type="ECO:0000313" key="2">
    <source>
        <dbReference type="EMBL" id="AJA51391.1"/>
    </source>
</evidence>
<dbReference type="KEGG" id="cpat:CLPA_c13040"/>
<keyword evidence="1" id="KW-1133">Transmembrane helix</keyword>
<dbReference type="eggNOG" id="ENOG50332G5">
    <property type="taxonomic scope" value="Bacteria"/>
</dbReference>
<evidence type="ECO:0000313" key="4">
    <source>
        <dbReference type="Proteomes" id="UP000028042"/>
    </source>
</evidence>
<keyword evidence="5" id="KW-1185">Reference proteome</keyword>
<dbReference type="Proteomes" id="UP000030905">
    <property type="component" value="Chromosome"/>
</dbReference>
<reference evidence="3 4" key="3">
    <citation type="journal article" name="Genome Announc.">
        <title>Improved Draft Genome Sequence of Clostridium pasteurianum Strain ATCC 6013 (DSM 525) Using a Hybrid Next-Generation Sequencing Approach.</title>
        <authorList>
            <person name="Pyne M.E."/>
            <person name="Utturkar S."/>
            <person name="Brown S.D."/>
            <person name="Moo-Young M."/>
            <person name="Chung D.A."/>
            <person name="Chou C.P."/>
        </authorList>
    </citation>
    <scope>NUCLEOTIDE SEQUENCE [LARGE SCALE GENOMIC DNA]</scope>
    <source>
        <strain evidence="3 4">ATCC 6013</strain>
    </source>
</reference>
<sequence>MDNFYEQFVGRKDSKFYNFINVLVYGFCIIALLFFAIAKVFAFIVFLIIGSGIFLAKKKLYTEYEYSFTNGEIDIDKITDRSNRKSVANFNINDIEIMAKADSDIIKNGNFSYEKELNFYVNHNKGAVYSIYVACNKGKLKINFVPDKEFVDLCYLLNPRKVNK</sequence>
<evidence type="ECO:0000256" key="1">
    <source>
        <dbReference type="SAM" id="Phobius"/>
    </source>
</evidence>
<organism evidence="2 5">
    <name type="scientific">Clostridium pasteurianum DSM 525 = ATCC 6013</name>
    <dbReference type="NCBI Taxonomy" id="1262449"/>
    <lineage>
        <taxon>Bacteria</taxon>
        <taxon>Bacillati</taxon>
        <taxon>Bacillota</taxon>
        <taxon>Clostridia</taxon>
        <taxon>Eubacteriales</taxon>
        <taxon>Clostridiaceae</taxon>
        <taxon>Clostridium</taxon>
    </lineage>
</organism>
<keyword evidence="1" id="KW-0812">Transmembrane</keyword>
<protein>
    <submittedName>
        <fullName evidence="2">Uncharacterized protein</fullName>
    </submittedName>
</protein>
<dbReference type="Proteomes" id="UP000028042">
    <property type="component" value="Unassembled WGS sequence"/>
</dbReference>
<dbReference type="EMBL" id="CP009268">
    <property type="protein sequence ID" value="AJA51391.1"/>
    <property type="molecule type" value="Genomic_DNA"/>
</dbReference>